<dbReference type="AlphaFoldDB" id="A0A0P7Y5H2"/>
<evidence type="ECO:0000313" key="3">
    <source>
        <dbReference type="EMBL" id="SCC81283.1"/>
    </source>
</evidence>
<dbReference type="RefSeq" id="WP_131817781.1">
    <property type="nucleotide sequence ID" value="NZ_FMBM01000002.1"/>
</dbReference>
<comment type="caution">
    <text evidence="2">The sequence shown here is derived from an EMBL/GenBank/DDBJ whole genome shotgun (WGS) entry which is preliminary data.</text>
</comment>
<feature type="compositionally biased region" description="Low complexity" evidence="1">
    <location>
        <begin position="122"/>
        <end position="133"/>
    </location>
</feature>
<keyword evidence="5" id="KW-1185">Reference proteome</keyword>
<sequence length="273" mass="28621">MNSIPVDAMAPKAQQRANPNPRFSLIETAQDAFAAEMSAQEPGMRGPLWNEAGARDVEGMRPQPLLRRQAPDDPHLRSLAAPARSLPPERTEAFEAFCWIGAEAAPGLHIGADHEPSESRIGVTTTGSVDTDGGWSGLVVTQPPGSDGSAARLRAQIGGSTDFALSDDLRAAIRGNAAVTTDGGASAHADLSLTTGGGTGFGVAASAGPDGVAHEAHIRQQIGDGGTLSGHVIRPADDGETEWRLRYDATDFRAELYQRGDDWGAGVNLRARW</sequence>
<feature type="region of interest" description="Disordered" evidence="1">
    <location>
        <begin position="1"/>
        <end position="20"/>
    </location>
</feature>
<dbReference type="EMBL" id="LJSX01000002">
    <property type="protein sequence ID" value="KPQ12381.1"/>
    <property type="molecule type" value="Genomic_DNA"/>
</dbReference>
<reference evidence="2 4" key="1">
    <citation type="submission" date="2015-09" db="EMBL/GenBank/DDBJ databases">
        <title>Identification and resolution of microdiversity through metagenomic sequencing of parallel consortia.</title>
        <authorList>
            <person name="Nelson W.C."/>
            <person name="Romine M.F."/>
            <person name="Lindemann S.R."/>
        </authorList>
    </citation>
    <scope>NUCLEOTIDE SEQUENCE [LARGE SCALE GENOMIC DNA]</scope>
    <source>
        <strain evidence="2">HL-109</strain>
    </source>
</reference>
<evidence type="ECO:0000313" key="4">
    <source>
        <dbReference type="Proteomes" id="UP000050497"/>
    </source>
</evidence>
<accession>A0A0P7Y5H2</accession>
<dbReference type="EMBL" id="FMBM01000002">
    <property type="protein sequence ID" value="SCC81283.1"/>
    <property type="molecule type" value="Genomic_DNA"/>
</dbReference>
<protein>
    <submittedName>
        <fullName evidence="2">Uncharacterized protein</fullName>
    </submittedName>
</protein>
<dbReference type="Proteomes" id="UP000182800">
    <property type="component" value="Unassembled WGS sequence"/>
</dbReference>
<feature type="region of interest" description="Disordered" evidence="1">
    <location>
        <begin position="113"/>
        <end position="134"/>
    </location>
</feature>
<proteinExistence type="predicted"/>
<name>A0A0P7Y5H2_9HYPH</name>
<reference evidence="3 5" key="2">
    <citation type="submission" date="2016-08" db="EMBL/GenBank/DDBJ databases">
        <authorList>
            <person name="Varghese N."/>
            <person name="Submissions Spin"/>
        </authorList>
    </citation>
    <scope>NUCLEOTIDE SEQUENCE [LARGE SCALE GENOMIC DNA]</scope>
    <source>
        <strain evidence="3 5">HL-109</strain>
    </source>
</reference>
<evidence type="ECO:0000256" key="1">
    <source>
        <dbReference type="SAM" id="MobiDB-lite"/>
    </source>
</evidence>
<evidence type="ECO:0000313" key="5">
    <source>
        <dbReference type="Proteomes" id="UP000182800"/>
    </source>
</evidence>
<dbReference type="Proteomes" id="UP000050497">
    <property type="component" value="Unassembled WGS sequence"/>
</dbReference>
<gene>
    <name evidence="3" type="ORF">GA0071312_2219</name>
    <name evidence="2" type="ORF">HLUCCO17_02110</name>
</gene>
<organism evidence="2 4">
    <name type="scientific">Saliniramus fredricksonii</name>
    <dbReference type="NCBI Taxonomy" id="1653334"/>
    <lineage>
        <taxon>Bacteria</taxon>
        <taxon>Pseudomonadati</taxon>
        <taxon>Pseudomonadota</taxon>
        <taxon>Alphaproteobacteria</taxon>
        <taxon>Hyphomicrobiales</taxon>
        <taxon>Salinarimonadaceae</taxon>
        <taxon>Saliniramus</taxon>
    </lineage>
</organism>
<evidence type="ECO:0000313" key="2">
    <source>
        <dbReference type="EMBL" id="KPQ12381.1"/>
    </source>
</evidence>